<dbReference type="GO" id="GO:0016020">
    <property type="term" value="C:membrane"/>
    <property type="evidence" value="ECO:0007669"/>
    <property type="project" value="InterPro"/>
</dbReference>
<dbReference type="GO" id="GO:0000155">
    <property type="term" value="F:phosphorelay sensor kinase activity"/>
    <property type="evidence" value="ECO:0007669"/>
    <property type="project" value="InterPro"/>
</dbReference>
<name>A0A0C1DGZ8_9SPHI</name>
<dbReference type="Gene3D" id="3.30.565.10">
    <property type="entry name" value="Histidine kinase-like ATPase, C-terminal domain"/>
    <property type="match status" value="1"/>
</dbReference>
<evidence type="ECO:0000313" key="3">
    <source>
        <dbReference type="EMBL" id="KIA96916.1"/>
    </source>
</evidence>
<sequence>MALGGLMDFGRNPKHFSVNVLDMFFTQLPNMVVFYSCIAIYNKFIHPLRPLLLTGSLLCIYGLSLFMWFLNTHIVSAMIQANKATTSHSPYYSMRFCIEVLWLFIIYAFFAFGYYYFNKSIQHQKQIRMIESEKHHAEYAFLRAQINPHFLNNTLNFFYARSLPLSGELADGIMTLSEIMHYSLKVDHDDARRPIAEEITHIQNVININQLRFDHQLQIHFLVSGLTENIRIIPLVLITVVENILKHGNCTDTLHPVTITLNIDHKEGRVHLKTYNRKKSGPKELSSGIGIQNIAKRLNHFYGKNHRLSINETEIDYSLELTLNDLN</sequence>
<dbReference type="Proteomes" id="UP000031246">
    <property type="component" value="Unassembled WGS sequence"/>
</dbReference>
<evidence type="ECO:0000256" key="1">
    <source>
        <dbReference type="SAM" id="Phobius"/>
    </source>
</evidence>
<feature type="transmembrane region" description="Helical" evidence="1">
    <location>
        <begin position="53"/>
        <end position="75"/>
    </location>
</feature>
<feature type="transmembrane region" description="Helical" evidence="1">
    <location>
        <begin position="20"/>
        <end position="41"/>
    </location>
</feature>
<evidence type="ECO:0000259" key="2">
    <source>
        <dbReference type="Pfam" id="PF06580"/>
    </source>
</evidence>
<dbReference type="EMBL" id="JSYN01000001">
    <property type="protein sequence ID" value="KIA96916.1"/>
    <property type="molecule type" value="Genomic_DNA"/>
</dbReference>
<feature type="domain" description="Signal transduction histidine kinase internal region" evidence="2">
    <location>
        <begin position="137"/>
        <end position="217"/>
    </location>
</feature>
<evidence type="ECO:0000313" key="4">
    <source>
        <dbReference type="Proteomes" id="UP000031246"/>
    </source>
</evidence>
<organism evidence="3 4">
    <name type="scientific">Pedobacter kyungheensis</name>
    <dbReference type="NCBI Taxonomy" id="1069985"/>
    <lineage>
        <taxon>Bacteria</taxon>
        <taxon>Pseudomonadati</taxon>
        <taxon>Bacteroidota</taxon>
        <taxon>Sphingobacteriia</taxon>
        <taxon>Sphingobacteriales</taxon>
        <taxon>Sphingobacteriaceae</taxon>
        <taxon>Pedobacter</taxon>
    </lineage>
</organism>
<keyword evidence="1" id="KW-1133">Transmembrane helix</keyword>
<dbReference type="PANTHER" id="PTHR34220">
    <property type="entry name" value="SENSOR HISTIDINE KINASE YPDA"/>
    <property type="match status" value="1"/>
</dbReference>
<accession>A0A0C1DGZ8</accession>
<feature type="transmembrane region" description="Helical" evidence="1">
    <location>
        <begin position="96"/>
        <end position="117"/>
    </location>
</feature>
<dbReference type="InterPro" id="IPR050640">
    <property type="entry name" value="Bact_2-comp_sensor_kinase"/>
</dbReference>
<keyword evidence="1" id="KW-0812">Transmembrane</keyword>
<protein>
    <recommendedName>
        <fullName evidence="2">Signal transduction histidine kinase internal region domain-containing protein</fullName>
    </recommendedName>
</protein>
<dbReference type="Pfam" id="PF06580">
    <property type="entry name" value="His_kinase"/>
    <property type="match status" value="1"/>
</dbReference>
<comment type="caution">
    <text evidence="3">The sequence shown here is derived from an EMBL/GenBank/DDBJ whole genome shotgun (WGS) entry which is preliminary data.</text>
</comment>
<gene>
    <name evidence="3" type="ORF">OC25_00445</name>
</gene>
<dbReference type="InterPro" id="IPR010559">
    <property type="entry name" value="Sig_transdc_His_kin_internal"/>
</dbReference>
<keyword evidence="4" id="KW-1185">Reference proteome</keyword>
<dbReference type="InterPro" id="IPR036890">
    <property type="entry name" value="HATPase_C_sf"/>
</dbReference>
<dbReference type="PANTHER" id="PTHR34220:SF7">
    <property type="entry name" value="SENSOR HISTIDINE KINASE YPDA"/>
    <property type="match status" value="1"/>
</dbReference>
<keyword evidence="1" id="KW-0472">Membrane</keyword>
<dbReference type="RefSeq" id="WP_039470586.1">
    <property type="nucleotide sequence ID" value="NZ_JSYN01000001.1"/>
</dbReference>
<proteinExistence type="predicted"/>
<reference evidence="3 4" key="1">
    <citation type="submission" date="2014-10" db="EMBL/GenBank/DDBJ databases">
        <title>Pedobacter Kyungheensis.</title>
        <authorList>
            <person name="Anderson B.M."/>
            <person name="Newman J.D."/>
        </authorList>
    </citation>
    <scope>NUCLEOTIDE SEQUENCE [LARGE SCALE GENOMIC DNA]</scope>
    <source>
        <strain evidence="3 4">KACC 16221</strain>
    </source>
</reference>
<dbReference type="AlphaFoldDB" id="A0A0C1DGZ8"/>